<gene>
    <name evidence="2" type="ORF">SAMD00020551_3673</name>
</gene>
<dbReference type="EMBL" id="BASE01000084">
    <property type="protein sequence ID" value="GAM15516.1"/>
    <property type="molecule type" value="Genomic_DNA"/>
</dbReference>
<dbReference type="OrthoDB" id="2390218at2"/>
<dbReference type="Proteomes" id="UP000031014">
    <property type="component" value="Unassembled WGS sequence"/>
</dbReference>
<keyword evidence="3" id="KW-1185">Reference proteome</keyword>
<sequence length="70" mass="8158">MSKWFVISLFLYFPEDKSEYIPAAITSLVFLIGAVLTMRYIIKVSKREAQKAKEHEQAIMKQMNDTKENS</sequence>
<dbReference type="AlphaFoldDB" id="A0A0A8XBI1"/>
<name>A0A0A8XBI1_MESS1</name>
<proteinExistence type="predicted"/>
<keyword evidence="1" id="KW-0472">Membrane</keyword>
<keyword evidence="1" id="KW-0812">Transmembrane</keyword>
<evidence type="ECO:0000313" key="2">
    <source>
        <dbReference type="EMBL" id="GAM15516.1"/>
    </source>
</evidence>
<keyword evidence="1" id="KW-1133">Transmembrane helix</keyword>
<feature type="transmembrane region" description="Helical" evidence="1">
    <location>
        <begin position="20"/>
        <end position="42"/>
    </location>
</feature>
<organism evidence="2 3">
    <name type="scientific">Mesobacillus selenatarsenatis (strain DSM 18680 / JCM 14380 / FERM P-15431 / SF-1)</name>
    <dbReference type="NCBI Taxonomy" id="1321606"/>
    <lineage>
        <taxon>Bacteria</taxon>
        <taxon>Bacillati</taxon>
        <taxon>Bacillota</taxon>
        <taxon>Bacilli</taxon>
        <taxon>Bacillales</taxon>
        <taxon>Bacillaceae</taxon>
        <taxon>Mesobacillus</taxon>
    </lineage>
</organism>
<protein>
    <submittedName>
        <fullName evidence="2">Uncharacterized protein</fullName>
    </submittedName>
</protein>
<reference evidence="2 3" key="1">
    <citation type="submission" date="2013-06" db="EMBL/GenBank/DDBJ databases">
        <title>Whole genome shotgun sequence of Bacillus selenatarsenatis SF-1.</title>
        <authorList>
            <person name="Kuroda M."/>
            <person name="Sei K."/>
            <person name="Yamashita M."/>
            <person name="Ike M."/>
        </authorList>
    </citation>
    <scope>NUCLEOTIDE SEQUENCE [LARGE SCALE GENOMIC DNA]</scope>
    <source>
        <strain evidence="2 3">SF-1</strain>
    </source>
</reference>
<comment type="caution">
    <text evidence="2">The sequence shown here is derived from an EMBL/GenBank/DDBJ whole genome shotgun (WGS) entry which is preliminary data.</text>
</comment>
<accession>A0A0A8XBI1</accession>
<evidence type="ECO:0000256" key="1">
    <source>
        <dbReference type="SAM" id="Phobius"/>
    </source>
</evidence>
<evidence type="ECO:0000313" key="3">
    <source>
        <dbReference type="Proteomes" id="UP000031014"/>
    </source>
</evidence>
<dbReference type="STRING" id="1321606.SAMD00020551_3673"/>
<dbReference type="RefSeq" id="WP_041967168.1">
    <property type="nucleotide sequence ID" value="NZ_BASE01000084.1"/>
</dbReference>